<reference evidence="3" key="1">
    <citation type="submission" date="2014-07" db="EMBL/GenBank/DDBJ databases">
        <authorList>
            <person name="Martin A.A"/>
            <person name="De Silva N."/>
        </authorList>
    </citation>
    <scope>NUCLEOTIDE SEQUENCE</scope>
</reference>
<name>A0A0K0F6V2_STRVS</name>
<feature type="region of interest" description="Disordered" evidence="2">
    <location>
        <begin position="1"/>
        <end position="34"/>
    </location>
</feature>
<evidence type="ECO:0000256" key="2">
    <source>
        <dbReference type="SAM" id="MobiDB-lite"/>
    </source>
</evidence>
<dbReference type="WBParaSite" id="SVE_0454800.1">
    <property type="protein sequence ID" value="SVE_0454800.1"/>
    <property type="gene ID" value="SVE_0454800"/>
</dbReference>
<protein>
    <submittedName>
        <fullName evidence="4">Kinetochore protein NDC80 homolog</fullName>
    </submittedName>
</protein>
<dbReference type="AlphaFoldDB" id="A0A0K0F6V2"/>
<evidence type="ECO:0000256" key="1">
    <source>
        <dbReference type="SAM" id="Coils"/>
    </source>
</evidence>
<dbReference type="Proteomes" id="UP000035680">
    <property type="component" value="Unassembled WGS sequence"/>
</dbReference>
<keyword evidence="1" id="KW-0175">Coiled coil</keyword>
<sequence>MATTKKVIPTLSSSRKVPNSKVLPSKTSKDKNGIIQKSIEDLSKRLVLRPKKNFGSTGSLGPENSSQNNSSLKKLVSNKNTLSDDCLNKDHVTKRNVIKAQPLQASVDNILTYQSRSISLSKEVVDTVQVVELTKEESLSRFEKLLTLISKIENEQNSEFPDEGVIEDLKSQCYRLIFKNSTTEKWMAYFQRILNEFENEEHKIEEEGAKLTEELKSKIRQTRELEAEVSMMNKYEKDLMIYKRRLQEEEDRFKQEIDNYNTTCEEIFTHFNNSFESCIYNKCENINNKINEVFDTFTNSSLERYKHMGTLINEFKSW</sequence>
<proteinExistence type="predicted"/>
<organism evidence="3 4">
    <name type="scientific">Strongyloides venezuelensis</name>
    <name type="common">Threadworm</name>
    <dbReference type="NCBI Taxonomy" id="75913"/>
    <lineage>
        <taxon>Eukaryota</taxon>
        <taxon>Metazoa</taxon>
        <taxon>Ecdysozoa</taxon>
        <taxon>Nematoda</taxon>
        <taxon>Chromadorea</taxon>
        <taxon>Rhabditida</taxon>
        <taxon>Tylenchina</taxon>
        <taxon>Panagrolaimomorpha</taxon>
        <taxon>Strongyloidoidea</taxon>
        <taxon>Strongyloididae</taxon>
        <taxon>Strongyloides</taxon>
    </lineage>
</organism>
<accession>A0A0K0F6V2</accession>
<evidence type="ECO:0000313" key="3">
    <source>
        <dbReference type="Proteomes" id="UP000035680"/>
    </source>
</evidence>
<feature type="coiled-coil region" evidence="1">
    <location>
        <begin position="194"/>
        <end position="263"/>
    </location>
</feature>
<keyword evidence="3" id="KW-1185">Reference proteome</keyword>
<evidence type="ECO:0000313" key="4">
    <source>
        <dbReference type="WBParaSite" id="SVE_0454800.1"/>
    </source>
</evidence>
<reference evidence="4" key="2">
    <citation type="submission" date="2015-08" db="UniProtKB">
        <authorList>
            <consortium name="WormBaseParasite"/>
        </authorList>
    </citation>
    <scope>IDENTIFICATION</scope>
</reference>